<feature type="short sequence motif" description="GXSXG" evidence="2">
    <location>
        <begin position="112"/>
        <end position="116"/>
    </location>
</feature>
<comment type="caution">
    <text evidence="5">The sequence shown here is derived from an EMBL/GenBank/DDBJ whole genome shotgun (WGS) entry which is preliminary data.</text>
</comment>
<dbReference type="InterPro" id="IPR016035">
    <property type="entry name" value="Acyl_Trfase/lysoPLipase"/>
</dbReference>
<protein>
    <submittedName>
        <fullName evidence="5">Patatin-like phospholipase family protein</fullName>
    </submittedName>
</protein>
<keyword evidence="2" id="KW-0442">Lipid degradation</keyword>
<evidence type="ECO:0000313" key="6">
    <source>
        <dbReference type="Proteomes" id="UP001224392"/>
    </source>
</evidence>
<dbReference type="PROSITE" id="PS51635">
    <property type="entry name" value="PNPLA"/>
    <property type="match status" value="1"/>
</dbReference>
<dbReference type="EMBL" id="BSYJ01000004">
    <property type="protein sequence ID" value="GMG87797.1"/>
    <property type="molecule type" value="Genomic_DNA"/>
</dbReference>
<proteinExistence type="predicted"/>
<feature type="signal peptide" evidence="3">
    <location>
        <begin position="1"/>
        <end position="19"/>
    </location>
</feature>
<sequence length="399" mass="44287">MWRLALVSLLLFVVSCANAPERQPLPPKYAFAAEIPGVSEARFWGKKWPTFAREKFEKFTVNQLDESFSGIYNRPHNYLAISGGGANGAFGVGVLIGWTAAGNRPEFTMVTGVSTGALTAPFAFLGSDYDEEMREVYTTINTEDIARQRNLLSAIFGDSVADTEPLQTLIEKYIDKAKIEAIAREHQKGRRLFIGTVNLDAGRSVVWNIGEIAVSDYPHKMALIHQVLRASASIPVAFPPVVIPVEAAGQRYDELHVDGGTGSQVFVYPADADWRAVTEQLKVQGTPQVYVIRNSFLDPEYQEVRRNIVPIASRTIESLIRTQGLGDLYQIYALCKRDGNDFNLAYIPKEFSEEPAESFDPVYMKKLLDFGYQMAVDGYPWEQAPPVSLDGSGVENTTQ</sequence>
<evidence type="ECO:0000256" key="3">
    <source>
        <dbReference type="SAM" id="SignalP"/>
    </source>
</evidence>
<keyword evidence="1 2" id="KW-0443">Lipid metabolism</keyword>
<dbReference type="InterPro" id="IPR002641">
    <property type="entry name" value="PNPLA_dom"/>
</dbReference>
<feature type="short sequence motif" description="DGA/G" evidence="2">
    <location>
        <begin position="258"/>
        <end position="260"/>
    </location>
</feature>
<dbReference type="Pfam" id="PF01734">
    <property type="entry name" value="Patatin"/>
    <property type="match status" value="1"/>
</dbReference>
<feature type="chain" id="PRO_5045710152" evidence="3">
    <location>
        <begin position="20"/>
        <end position="399"/>
    </location>
</feature>
<dbReference type="Gene3D" id="3.40.1090.10">
    <property type="entry name" value="Cytosolic phospholipase A2 catalytic domain"/>
    <property type="match status" value="1"/>
</dbReference>
<feature type="short sequence motif" description="GXGXXG" evidence="2">
    <location>
        <begin position="83"/>
        <end position="88"/>
    </location>
</feature>
<keyword evidence="6" id="KW-1185">Reference proteome</keyword>
<evidence type="ECO:0000256" key="1">
    <source>
        <dbReference type="ARBA" id="ARBA00023098"/>
    </source>
</evidence>
<dbReference type="PROSITE" id="PS51257">
    <property type="entry name" value="PROKAR_LIPOPROTEIN"/>
    <property type="match status" value="1"/>
</dbReference>
<name>A0ABQ6M0E3_9GAMM</name>
<evidence type="ECO:0000313" key="5">
    <source>
        <dbReference type="EMBL" id="GMG87797.1"/>
    </source>
</evidence>
<dbReference type="Proteomes" id="UP001224392">
    <property type="component" value="Unassembled WGS sequence"/>
</dbReference>
<evidence type="ECO:0000259" key="4">
    <source>
        <dbReference type="PROSITE" id="PS51635"/>
    </source>
</evidence>
<feature type="active site" description="Proton acceptor" evidence="2">
    <location>
        <position position="258"/>
    </location>
</feature>
<keyword evidence="2" id="KW-0378">Hydrolase</keyword>
<keyword evidence="3" id="KW-0732">Signal</keyword>
<feature type="active site" description="Nucleophile" evidence="2">
    <location>
        <position position="114"/>
    </location>
</feature>
<reference evidence="5 6" key="1">
    <citation type="submission" date="2023-04" db="EMBL/GenBank/DDBJ databases">
        <title>Marinobulbifer ophiurae gen. nov., sp. Nov., isolate from tissue of brittle star Ophioplocus japonicus.</title>
        <authorList>
            <person name="Kawano K."/>
            <person name="Sawayama S."/>
            <person name="Nakagawa S."/>
        </authorList>
    </citation>
    <scope>NUCLEOTIDE SEQUENCE [LARGE SCALE GENOMIC DNA]</scope>
    <source>
        <strain evidence="5 6">NKW57</strain>
    </source>
</reference>
<organism evidence="5 6">
    <name type="scientific">Biformimicrobium ophioploci</name>
    <dbReference type="NCBI Taxonomy" id="3036711"/>
    <lineage>
        <taxon>Bacteria</taxon>
        <taxon>Pseudomonadati</taxon>
        <taxon>Pseudomonadota</taxon>
        <taxon>Gammaproteobacteria</taxon>
        <taxon>Cellvibrionales</taxon>
        <taxon>Microbulbiferaceae</taxon>
        <taxon>Biformimicrobium</taxon>
    </lineage>
</organism>
<dbReference type="SUPFAM" id="SSF52151">
    <property type="entry name" value="FabD/lysophospholipase-like"/>
    <property type="match status" value="1"/>
</dbReference>
<feature type="domain" description="PNPLA" evidence="4">
    <location>
        <begin position="79"/>
        <end position="274"/>
    </location>
</feature>
<evidence type="ECO:0000256" key="2">
    <source>
        <dbReference type="PROSITE-ProRule" id="PRU01161"/>
    </source>
</evidence>
<accession>A0ABQ6M0E3</accession>
<gene>
    <name evidence="5" type="ORF">MNKW57_21180</name>
</gene>